<evidence type="ECO:0000313" key="3">
    <source>
        <dbReference type="Proteomes" id="UP000045842"/>
    </source>
</evidence>
<protein>
    <submittedName>
        <fullName evidence="2">Uncharacterized protein</fullName>
    </submittedName>
</protein>
<dbReference type="AlphaFoldDB" id="A0A655JLP8"/>
<evidence type="ECO:0000313" key="2">
    <source>
        <dbReference type="EMBL" id="COX16815.1"/>
    </source>
</evidence>
<evidence type="ECO:0000313" key="4">
    <source>
        <dbReference type="Proteomes" id="UP000048948"/>
    </source>
</evidence>
<dbReference type="Proteomes" id="UP000045842">
    <property type="component" value="Unassembled WGS sequence"/>
</dbReference>
<proteinExistence type="predicted"/>
<dbReference type="EMBL" id="CNGE01000772">
    <property type="protein sequence ID" value="CKT32365.1"/>
    <property type="molecule type" value="Genomic_DNA"/>
</dbReference>
<organism evidence="2 3">
    <name type="scientific">Mycobacterium tuberculosis</name>
    <dbReference type="NCBI Taxonomy" id="1773"/>
    <lineage>
        <taxon>Bacteria</taxon>
        <taxon>Bacillati</taxon>
        <taxon>Actinomycetota</taxon>
        <taxon>Actinomycetes</taxon>
        <taxon>Mycobacteriales</taxon>
        <taxon>Mycobacteriaceae</taxon>
        <taxon>Mycobacterium</taxon>
        <taxon>Mycobacterium tuberculosis complex</taxon>
    </lineage>
</organism>
<accession>A0A655JLP8</accession>
<sequence>MDCNSAANPSQATAAANIGLAPGPRYISPEVISGGCNPKSIATPFLNRPLTGWPPATGHSGDDTVLLSSPVGANTQFKCHLESPVSPRV</sequence>
<evidence type="ECO:0000313" key="1">
    <source>
        <dbReference type="EMBL" id="CKT32365.1"/>
    </source>
</evidence>
<reference evidence="3 4" key="1">
    <citation type="submission" date="2015-03" db="EMBL/GenBank/DDBJ databases">
        <authorList>
            <consortium name="Pathogen Informatics"/>
        </authorList>
    </citation>
    <scope>NUCLEOTIDE SEQUENCE [LARGE SCALE GENOMIC DNA]</scope>
    <source>
        <strain evidence="1 4">Bir 172</strain>
        <strain evidence="2 3">G09801536</strain>
    </source>
</reference>
<name>A0A655JLP8_MYCTX</name>
<gene>
    <name evidence="2" type="ORF">ERS007679_04701</name>
    <name evidence="1" type="ORF">ERS027646_03348</name>
</gene>
<dbReference type="Proteomes" id="UP000048948">
    <property type="component" value="Unassembled WGS sequence"/>
</dbReference>
<dbReference type="EMBL" id="CSAD01001459">
    <property type="protein sequence ID" value="COX16815.1"/>
    <property type="molecule type" value="Genomic_DNA"/>
</dbReference>